<evidence type="ECO:0000256" key="1">
    <source>
        <dbReference type="SAM" id="MobiDB-lite"/>
    </source>
</evidence>
<feature type="compositionally biased region" description="Low complexity" evidence="1">
    <location>
        <begin position="75"/>
        <end position="89"/>
    </location>
</feature>
<feature type="region of interest" description="Disordered" evidence="1">
    <location>
        <begin position="813"/>
        <end position="833"/>
    </location>
</feature>
<feature type="compositionally biased region" description="Low complexity" evidence="1">
    <location>
        <begin position="766"/>
        <end position="797"/>
    </location>
</feature>
<feature type="region of interest" description="Disordered" evidence="1">
    <location>
        <begin position="18"/>
        <end position="52"/>
    </location>
</feature>
<dbReference type="Pfam" id="PF10544">
    <property type="entry name" value="T5orf172"/>
    <property type="match status" value="1"/>
</dbReference>
<protein>
    <recommendedName>
        <fullName evidence="2">Bacteriophage T5 Orf172 DNA-binding domain-containing protein</fullName>
    </recommendedName>
</protein>
<name>A0A8X7SW75_9BASI</name>
<evidence type="ECO:0000259" key="2">
    <source>
        <dbReference type="Pfam" id="PF10544"/>
    </source>
</evidence>
<evidence type="ECO:0000313" key="4">
    <source>
        <dbReference type="Proteomes" id="UP000077684"/>
    </source>
</evidence>
<dbReference type="InterPro" id="IPR053006">
    <property type="entry name" value="Meiosis_regulatory"/>
</dbReference>
<gene>
    <name evidence="3" type="ORF">A4X06_0g5515</name>
</gene>
<proteinExistence type="predicted"/>
<feature type="region of interest" description="Disordered" evidence="1">
    <location>
        <begin position="247"/>
        <end position="266"/>
    </location>
</feature>
<feature type="compositionally biased region" description="Low complexity" evidence="1">
    <location>
        <begin position="289"/>
        <end position="300"/>
    </location>
</feature>
<dbReference type="AlphaFoldDB" id="A0A8X7SW75"/>
<feature type="region of interest" description="Disordered" evidence="1">
    <location>
        <begin position="758"/>
        <end position="797"/>
    </location>
</feature>
<keyword evidence="4" id="KW-1185">Reference proteome</keyword>
<accession>A0A8X7SW75</accession>
<evidence type="ECO:0000313" key="3">
    <source>
        <dbReference type="EMBL" id="KAE8245654.1"/>
    </source>
</evidence>
<reference evidence="3" key="1">
    <citation type="submission" date="2016-04" db="EMBL/GenBank/DDBJ databases">
        <authorList>
            <person name="Nguyen H.D."/>
            <person name="Samba Siva P."/>
            <person name="Cullis J."/>
            <person name="Levesque C.A."/>
            <person name="Hambleton S."/>
        </authorList>
    </citation>
    <scope>NUCLEOTIDE SEQUENCE</scope>
    <source>
        <strain evidence="3">DAOMC 236426</strain>
    </source>
</reference>
<dbReference type="PANTHER" id="PTHR28094">
    <property type="entry name" value="MEIOTICALLY UP-REGULATED GENE 113 PROTEIN"/>
    <property type="match status" value="1"/>
</dbReference>
<dbReference type="PANTHER" id="PTHR28094:SF1">
    <property type="entry name" value="MEIOTICALLY UP-REGULATED GENE 113 PROTEIN"/>
    <property type="match status" value="1"/>
</dbReference>
<reference evidence="3" key="2">
    <citation type="journal article" date="2019" name="IMA Fungus">
        <title>Genome sequencing and comparison of five Tilletia species to identify candidate genes for the detection of regulated species infecting wheat.</title>
        <authorList>
            <person name="Nguyen H.D.T."/>
            <person name="Sultana T."/>
            <person name="Kesanakurti P."/>
            <person name="Hambleton S."/>
        </authorList>
    </citation>
    <scope>NUCLEOTIDE SEQUENCE</scope>
    <source>
        <strain evidence="3">DAOMC 236426</strain>
    </source>
</reference>
<dbReference type="Proteomes" id="UP000077684">
    <property type="component" value="Unassembled WGS sequence"/>
</dbReference>
<comment type="caution">
    <text evidence="3">The sequence shown here is derived from an EMBL/GenBank/DDBJ whole genome shotgun (WGS) entry which is preliminary data.</text>
</comment>
<feature type="region of interest" description="Disordered" evidence="1">
    <location>
        <begin position="67"/>
        <end position="118"/>
    </location>
</feature>
<feature type="region of interest" description="Disordered" evidence="1">
    <location>
        <begin position="646"/>
        <end position="669"/>
    </location>
</feature>
<feature type="region of interest" description="Disordered" evidence="1">
    <location>
        <begin position="196"/>
        <end position="224"/>
    </location>
</feature>
<dbReference type="EMBL" id="LWDE02000686">
    <property type="protein sequence ID" value="KAE8245654.1"/>
    <property type="molecule type" value="Genomic_DNA"/>
</dbReference>
<sequence length="833" mass="89881">MFVASNVDIDADLVRTLSSRQPADDVSSERRMSSNRPQWPPTSHRPHEGPGPVQALAQAYLRTHARAQSEHIYTQQQHQQQHQQQQQPHHSARLALDQGHPVGVRPGSAGHATPASDADELSARLARLGHGSATGGRLNATAYPLPSPPSPIKPLPALPLARTPSQHRHQQQNQLPYVAHRPASSFSSLQNIAERPAPHPVPSGPTAVNGNLPMSSFREPSRPGYPLPHPGEYATFGILHTTATASTPVDSASTGHGARRSAFPKSSAQIVAFSPGKGRTKHQAPVQIASPSTSASTSRPVPRPERPQSSVSASEGLVSTAGGNASPSRKGLRDALPPPLPGQCWGIKRDGTRCTRKVGKGGKDKASSSTPTATPKKGAVARPTRSAGSSPANVPGVQRKKTGASRGRPIILFDSEDENDDDDDDWVGHRSSGLNRAGVTQPTSSRHLLAPPHAQRRHRRSQSAGNDPVTGVRADGHSSRDLRQNADAGSSSEDDDVEPLLLEPSYCFQHISEINKSPGFYLPHLSNSTAARRGDVDAYVSFAEYLCAPDGRELGVQTQASLRSVMSTPLSVADAGGHDRRSSAEDGSRMIVGTSRGYMYMYELRDFSTETEVCLKVGRTSNVFRRMGEWRGTCRRRGAGLVLVGFEPSPQTAGRHNNNRNDRNGRTVPSALPAQGMLGGAAEVWCDGIYGSHKWERLIHLELLDFGRRLDEGPCEDCGARHREIFMIPRRGRQIRPRSEDGDAIELVRSVVHYRRHPQAQFDEPASSAASTSSTTSRTRASSLASATKTATKSSSTSFIEALNSYHDYVFQAQPADQDEQGWQLRPAPPTTS</sequence>
<feature type="compositionally biased region" description="Acidic residues" evidence="1">
    <location>
        <begin position="414"/>
        <end position="425"/>
    </location>
</feature>
<organism evidence="3 4">
    <name type="scientific">Tilletia controversa</name>
    <name type="common">dwarf bunt fungus</name>
    <dbReference type="NCBI Taxonomy" id="13291"/>
    <lineage>
        <taxon>Eukaryota</taxon>
        <taxon>Fungi</taxon>
        <taxon>Dikarya</taxon>
        <taxon>Basidiomycota</taxon>
        <taxon>Ustilaginomycotina</taxon>
        <taxon>Exobasidiomycetes</taxon>
        <taxon>Tilletiales</taxon>
        <taxon>Tilletiaceae</taxon>
        <taxon>Tilletia</taxon>
    </lineage>
</organism>
<feature type="domain" description="Bacteriophage T5 Orf172 DNA-binding" evidence="2">
    <location>
        <begin position="598"/>
        <end position="729"/>
    </location>
</feature>
<dbReference type="InterPro" id="IPR018306">
    <property type="entry name" value="Phage_T5_Orf172_DNA-bd"/>
</dbReference>
<feature type="region of interest" description="Disordered" evidence="1">
    <location>
        <begin position="275"/>
        <end position="498"/>
    </location>
</feature>
<feature type="compositionally biased region" description="Basic and acidic residues" evidence="1">
    <location>
        <begin position="474"/>
        <end position="484"/>
    </location>
</feature>
<feature type="compositionally biased region" description="Polar residues" evidence="1">
    <location>
        <begin position="432"/>
        <end position="446"/>
    </location>
</feature>